<sequence>MEARKRKRSDFEDADDAPPAPRITYHANGRTFERLFNERSLLESKALVRKKLCLPQTAEVQLEQIRDGKLIDLEDDEDFAAFQARVHDVLSLDVKVTVQSEAPIPSSHPTIPLASSLLERSQAPSSPSVANVNESKKKMKTKLPPPPSPDTHAPPPPPLQPSTSSAKPKSQAAKRKATTPGPEASPSAAASALKKRKSNNGDVAAVNSTASDPGKQTGKSRGKAKESNMTLEVLMPKPKASASVSTRAVSPVQHASGVAGNAEDASPPPKKRKTKKSEAEAAKKAELDAEQAATADKDAAEKDAPPPPKKRKIKKSEADAAKKAELEAEQAAAEAKAATDEAEAQAAAAKKARPSKPARSVAVTSKASEKEGSAKAKKKKKETNETNSTNAAHGDSEGSDSTGLTAVEAHFSAEEQEPKPKGGRKNAASEKSASSAAKLKPGEQTTSLPAVVPEEALAPPPAKKKKSRAMALPRLSIDPTMIARIEADMDAFLSRKSPTTTSADQSPAAKDKVKTIAPVEPNTMAEDEECEPEVQLPSTRRRSLSRLRQSWGPDDIEEVVEATPEPESASESESLPEPAVKASNSSPPAITSPAPRRPLPAHIPSDISISRGSSPAGRKTRSSKSMPCPVCLEIPFHLRYRCPIILAGPEAIEARLEELKVGKSQPGVALVQELQMILQTKKIRASLARSAASSPPPASSPEVAKPTEPAATRSSEVAETGTSPPQRKPTVPKGSRMSEVTIENGDEGSSNEDSDGDGSSSSSSSSSEDSDDEDQVNNIGQPKIPSAFPGVTSLDDLNLEALIRGPASQSKSVLDDIPTRTSSEEEEEEVMDDIEADEEDEDDQRLRKLTRKAEQNASSDEDEGEDPDLPVTQANDEDASGDGDVVEPVPGPVKPTENASGTKEASAGSNGSADPDEATKVEPSDEEEKLEDDNAESPLAKSTMSSSAGIPVDAAGSPIDEPSPLPDTTDAIQVDISPKKPTSPVKRTDQSDPIEGADDSLEAPSEPRESLLGSSSITVNAKRPRSPTASSVELQWPPSPPASDKAEPKLQHSSPPKPETPAHAENSPERASAEAMPPPSSSQPKKRGRPPLSAEVKAAREKAKLEEKNRKAEKEDWTHKAAEKKPEKAPPAKRVLRGSQGASQSPQITQASEPITPVATPHEEQPHSLDKWAAIVTLSSPEAQDGESQMMDELRSSSETPPPEEAQPLTSPTPQSGKQQQDSGDITLKSRPLIAPPPPLFELSESQIPFPYSQYQEDTMPVEADDSPTESESEEDEHVPQATPKITSSAPAKFRGLRDLASQEMFNSQMSPIAFTSTPAPKHKAKVVEDSDDDDSSDDDSGDSDAKETSHIPKSRRAGAQSKPKKAGLLSRM</sequence>
<evidence type="ECO:0000256" key="1">
    <source>
        <dbReference type="SAM" id="MobiDB-lite"/>
    </source>
</evidence>
<feature type="region of interest" description="Disordered" evidence="1">
    <location>
        <begin position="496"/>
        <end position="626"/>
    </location>
</feature>
<feature type="compositionally biased region" description="Basic and acidic residues" evidence="1">
    <location>
        <begin position="411"/>
        <end position="420"/>
    </location>
</feature>
<dbReference type="OrthoDB" id="3357439at2759"/>
<feature type="compositionally biased region" description="Polar residues" evidence="1">
    <location>
        <begin position="496"/>
        <end position="505"/>
    </location>
</feature>
<protein>
    <submittedName>
        <fullName evidence="2">Uncharacterized protein</fullName>
    </submittedName>
</protein>
<proteinExistence type="predicted"/>
<accession>A0A166WWG2</accession>
<feature type="compositionally biased region" description="Acidic residues" evidence="1">
    <location>
        <begin position="1330"/>
        <end position="1343"/>
    </location>
</feature>
<feature type="compositionally biased region" description="Pro residues" evidence="1">
    <location>
        <begin position="143"/>
        <end position="160"/>
    </location>
</feature>
<feature type="compositionally biased region" description="Low complexity" evidence="1">
    <location>
        <begin position="178"/>
        <end position="192"/>
    </location>
</feature>
<feature type="region of interest" description="Disordered" evidence="1">
    <location>
        <begin position="804"/>
        <end position="1373"/>
    </location>
</feature>
<keyword evidence="3" id="KW-1185">Reference proteome</keyword>
<feature type="compositionally biased region" description="Acidic residues" evidence="1">
    <location>
        <begin position="924"/>
        <end position="935"/>
    </location>
</feature>
<feature type="compositionally biased region" description="Basic and acidic residues" evidence="1">
    <location>
        <begin position="1060"/>
        <end position="1072"/>
    </location>
</feature>
<dbReference type="STRING" id="436010.A0A166WWG2"/>
<feature type="region of interest" description="Disordered" evidence="1">
    <location>
        <begin position="1"/>
        <end position="24"/>
    </location>
</feature>
<feature type="region of interest" description="Disordered" evidence="1">
    <location>
        <begin position="118"/>
        <end position="471"/>
    </location>
</feature>
<feature type="compositionally biased region" description="Basic and acidic residues" evidence="1">
    <location>
        <begin position="315"/>
        <end position="326"/>
    </location>
</feature>
<feature type="compositionally biased region" description="Basic and acidic residues" evidence="1">
    <location>
        <begin position="295"/>
        <end position="304"/>
    </location>
</feature>
<feature type="compositionally biased region" description="Acidic residues" evidence="1">
    <location>
        <begin position="875"/>
        <end position="885"/>
    </location>
</feature>
<feature type="compositionally biased region" description="Low complexity" evidence="1">
    <location>
        <begin position="757"/>
        <end position="767"/>
    </location>
</feature>
<feature type="compositionally biased region" description="Acidic residues" evidence="1">
    <location>
        <begin position="744"/>
        <end position="756"/>
    </location>
</feature>
<feature type="compositionally biased region" description="Acidic residues" evidence="1">
    <location>
        <begin position="1263"/>
        <end position="1277"/>
    </location>
</feature>
<dbReference type="EMBL" id="KV417480">
    <property type="protein sequence ID" value="KZP34179.1"/>
    <property type="molecule type" value="Genomic_DNA"/>
</dbReference>
<feature type="compositionally biased region" description="Acidic residues" evidence="1">
    <location>
        <begin position="859"/>
        <end position="868"/>
    </location>
</feature>
<feature type="compositionally biased region" description="Polar residues" evidence="1">
    <location>
        <begin position="1140"/>
        <end position="1153"/>
    </location>
</feature>
<evidence type="ECO:0000313" key="2">
    <source>
        <dbReference type="EMBL" id="KZP34179.1"/>
    </source>
</evidence>
<feature type="compositionally biased region" description="Polar residues" evidence="1">
    <location>
        <begin position="712"/>
        <end position="725"/>
    </location>
</feature>
<reference evidence="2 3" key="1">
    <citation type="journal article" date="2016" name="Mol. Biol. Evol.">
        <title>Comparative Genomics of Early-Diverging Mushroom-Forming Fungi Provides Insights into the Origins of Lignocellulose Decay Capabilities.</title>
        <authorList>
            <person name="Nagy L.G."/>
            <person name="Riley R."/>
            <person name="Tritt A."/>
            <person name="Adam C."/>
            <person name="Daum C."/>
            <person name="Floudas D."/>
            <person name="Sun H."/>
            <person name="Yadav J.S."/>
            <person name="Pangilinan J."/>
            <person name="Larsson K.H."/>
            <person name="Matsuura K."/>
            <person name="Barry K."/>
            <person name="Labutti K."/>
            <person name="Kuo R."/>
            <person name="Ohm R.A."/>
            <person name="Bhattacharya S.S."/>
            <person name="Shirouzu T."/>
            <person name="Yoshinaga Y."/>
            <person name="Martin F.M."/>
            <person name="Grigoriev I.V."/>
            <person name="Hibbett D.S."/>
        </authorList>
    </citation>
    <scope>NUCLEOTIDE SEQUENCE [LARGE SCALE GENOMIC DNA]</scope>
    <source>
        <strain evidence="2 3">CBS 109695</strain>
    </source>
</reference>
<feature type="compositionally biased region" description="Acidic residues" evidence="1">
    <location>
        <begin position="824"/>
        <end position="843"/>
    </location>
</feature>
<organism evidence="2 3">
    <name type="scientific">Athelia psychrophila</name>
    <dbReference type="NCBI Taxonomy" id="1759441"/>
    <lineage>
        <taxon>Eukaryota</taxon>
        <taxon>Fungi</taxon>
        <taxon>Dikarya</taxon>
        <taxon>Basidiomycota</taxon>
        <taxon>Agaricomycotina</taxon>
        <taxon>Agaricomycetes</taxon>
        <taxon>Agaricomycetidae</taxon>
        <taxon>Atheliales</taxon>
        <taxon>Atheliaceae</taxon>
        <taxon>Athelia</taxon>
    </lineage>
</organism>
<dbReference type="Proteomes" id="UP000076532">
    <property type="component" value="Unassembled WGS sequence"/>
</dbReference>
<feature type="compositionally biased region" description="Basic and acidic residues" evidence="1">
    <location>
        <begin position="276"/>
        <end position="287"/>
    </location>
</feature>
<feature type="compositionally biased region" description="Polar residues" evidence="1">
    <location>
        <begin position="118"/>
        <end position="133"/>
    </location>
</feature>
<gene>
    <name evidence="2" type="ORF">FIBSPDRAFT_986</name>
</gene>
<evidence type="ECO:0000313" key="3">
    <source>
        <dbReference type="Proteomes" id="UP000076532"/>
    </source>
</evidence>
<feature type="region of interest" description="Disordered" evidence="1">
    <location>
        <begin position="688"/>
        <end position="792"/>
    </location>
</feature>
<feature type="compositionally biased region" description="Polar residues" evidence="1">
    <location>
        <begin position="897"/>
        <end position="912"/>
    </location>
</feature>
<feature type="compositionally biased region" description="Low complexity" evidence="1">
    <location>
        <begin position="448"/>
        <end position="457"/>
    </location>
</feature>
<feature type="compositionally biased region" description="Basic and acidic residues" evidence="1">
    <location>
        <begin position="1097"/>
        <end position="1130"/>
    </location>
</feature>
<feature type="compositionally biased region" description="Polar residues" evidence="1">
    <location>
        <begin position="1304"/>
        <end position="1319"/>
    </location>
</feature>
<feature type="compositionally biased region" description="Low complexity" evidence="1">
    <location>
        <begin position="561"/>
        <end position="579"/>
    </location>
</feature>
<feature type="compositionally biased region" description="Basic and acidic residues" evidence="1">
    <location>
        <begin position="1161"/>
        <end position="1170"/>
    </location>
</feature>
<feature type="compositionally biased region" description="Polar residues" evidence="1">
    <location>
        <begin position="1208"/>
        <end position="1224"/>
    </location>
</feature>
<name>A0A166WWG2_9AGAM</name>
<feature type="compositionally biased region" description="Low complexity" evidence="1">
    <location>
        <begin position="425"/>
        <end position="439"/>
    </location>
</feature>